<proteinExistence type="predicted"/>
<keyword evidence="2" id="KW-1185">Reference proteome</keyword>
<evidence type="ECO:0000313" key="2">
    <source>
        <dbReference type="Proteomes" id="UP000790347"/>
    </source>
</evidence>
<dbReference type="Proteomes" id="UP000790347">
    <property type="component" value="Unassembled WGS sequence"/>
</dbReference>
<organism evidence="1 2">
    <name type="scientific">Dermatophagoides farinae</name>
    <name type="common">American house dust mite</name>
    <dbReference type="NCBI Taxonomy" id="6954"/>
    <lineage>
        <taxon>Eukaryota</taxon>
        <taxon>Metazoa</taxon>
        <taxon>Ecdysozoa</taxon>
        <taxon>Arthropoda</taxon>
        <taxon>Chelicerata</taxon>
        <taxon>Arachnida</taxon>
        <taxon>Acari</taxon>
        <taxon>Acariformes</taxon>
        <taxon>Sarcoptiformes</taxon>
        <taxon>Astigmata</taxon>
        <taxon>Psoroptidia</taxon>
        <taxon>Analgoidea</taxon>
        <taxon>Pyroglyphidae</taxon>
        <taxon>Dermatophagoidinae</taxon>
        <taxon>Dermatophagoides</taxon>
    </lineage>
</organism>
<name>A0A922I346_DERFA</name>
<comment type="caution">
    <text evidence="1">The sequence shown here is derived from an EMBL/GenBank/DDBJ whole genome shotgun (WGS) entry which is preliminary data.</text>
</comment>
<protein>
    <submittedName>
        <fullName evidence="1">Uncharacterized protein</fullName>
    </submittedName>
</protein>
<gene>
    <name evidence="1" type="ORF">DERF_008848</name>
</gene>
<accession>A0A922I346</accession>
<sequence>MSSLKRFQSFSIPLANELLIHQTTRLNRGLTRYRQQQSGHIDIDIVCYFEIIFPITMLKNIYTPHSIKLNSKQKRRLSLSHDIFI</sequence>
<dbReference type="AlphaFoldDB" id="A0A922I346"/>
<reference evidence="1" key="1">
    <citation type="submission" date="2013-05" db="EMBL/GenBank/DDBJ databases">
        <authorList>
            <person name="Yim A.K.Y."/>
            <person name="Chan T.F."/>
            <person name="Ji K.M."/>
            <person name="Liu X.Y."/>
            <person name="Zhou J.W."/>
            <person name="Li R.Q."/>
            <person name="Yang K.Y."/>
            <person name="Li J."/>
            <person name="Li M."/>
            <person name="Law P.T.W."/>
            <person name="Wu Y.L."/>
            <person name="Cai Z.L."/>
            <person name="Qin H."/>
            <person name="Bao Y."/>
            <person name="Leung R.K.K."/>
            <person name="Ng P.K.S."/>
            <person name="Zou J."/>
            <person name="Zhong X.J."/>
            <person name="Ran P.X."/>
            <person name="Zhong N.S."/>
            <person name="Liu Z.G."/>
            <person name="Tsui S.K.W."/>
        </authorList>
    </citation>
    <scope>NUCLEOTIDE SEQUENCE</scope>
    <source>
        <strain evidence="1">Derf</strain>
        <tissue evidence="1">Whole organism</tissue>
    </source>
</reference>
<dbReference type="EMBL" id="ASGP02000003">
    <property type="protein sequence ID" value="KAH9518257.1"/>
    <property type="molecule type" value="Genomic_DNA"/>
</dbReference>
<reference evidence="1" key="2">
    <citation type="journal article" date="2022" name="Res Sq">
        <title>Comparative Genomics Reveals Insights into the Divergent Evolution of Astigmatic Mites and Household Pest Adaptations.</title>
        <authorList>
            <person name="Xiong Q."/>
            <person name="Wan A.T.-Y."/>
            <person name="Liu X.-Y."/>
            <person name="Fung C.S.-H."/>
            <person name="Xiao X."/>
            <person name="Malainual N."/>
            <person name="Hou J."/>
            <person name="Wang L."/>
            <person name="Wang M."/>
            <person name="Yang K."/>
            <person name="Cui Y."/>
            <person name="Leung E."/>
            <person name="Nong W."/>
            <person name="Shin S.-K."/>
            <person name="Au S."/>
            <person name="Jeong K.Y."/>
            <person name="Chew F.T."/>
            <person name="Hui J."/>
            <person name="Leung T.F."/>
            <person name="Tungtrongchitr A."/>
            <person name="Zhong N."/>
            <person name="Liu Z."/>
            <person name="Tsui S."/>
        </authorList>
    </citation>
    <scope>NUCLEOTIDE SEQUENCE</scope>
    <source>
        <strain evidence="1">Derf</strain>
        <tissue evidence="1">Whole organism</tissue>
    </source>
</reference>
<evidence type="ECO:0000313" key="1">
    <source>
        <dbReference type="EMBL" id="KAH9518257.1"/>
    </source>
</evidence>